<accession>A0ABU2P0B6</accession>
<evidence type="ECO:0000313" key="2">
    <source>
        <dbReference type="EMBL" id="MDT0382691.1"/>
    </source>
</evidence>
<feature type="region of interest" description="Disordered" evidence="1">
    <location>
        <begin position="112"/>
        <end position="161"/>
    </location>
</feature>
<feature type="region of interest" description="Disordered" evidence="1">
    <location>
        <begin position="254"/>
        <end position="310"/>
    </location>
</feature>
<dbReference type="EMBL" id="JAVREQ010000054">
    <property type="protein sequence ID" value="MDT0382691.1"/>
    <property type="molecule type" value="Genomic_DNA"/>
</dbReference>
<protein>
    <recommendedName>
        <fullName evidence="4">Helix-turn-helix domain-containing protein</fullName>
    </recommendedName>
</protein>
<evidence type="ECO:0008006" key="4">
    <source>
        <dbReference type="Google" id="ProtNLM"/>
    </source>
</evidence>
<organism evidence="2 3">
    <name type="scientific">Streptomyces hazeniae</name>
    <dbReference type="NCBI Taxonomy" id="3075538"/>
    <lineage>
        <taxon>Bacteria</taxon>
        <taxon>Bacillati</taxon>
        <taxon>Actinomycetota</taxon>
        <taxon>Actinomycetes</taxon>
        <taxon>Kitasatosporales</taxon>
        <taxon>Streptomycetaceae</taxon>
        <taxon>Streptomyces</taxon>
    </lineage>
</organism>
<gene>
    <name evidence="2" type="ORF">RM572_28480</name>
</gene>
<comment type="caution">
    <text evidence="2">The sequence shown here is derived from an EMBL/GenBank/DDBJ whole genome shotgun (WGS) entry which is preliminary data.</text>
</comment>
<keyword evidence="3" id="KW-1185">Reference proteome</keyword>
<sequence>MATAQLSAPVSGAIHVRTRLSGNFTILANRLARRPGSAVTVGVALYINSMPDGTPVTIEALQKHFTEGETVISRALRELEADGWLERRILRGPGGRFVTRTYVYTLPELAHHDDTQAPPTSSAPSAEPAPPCVDAATSLPSPRTPQPTAPPAHPRPPAPATPEAVALLNALGTHDPRLALSRREIARLAPGVDAWLDSGVRPARITRTLTGDLPESFRTRPAAVLAWRLAELQPAPSPEPPPPAPTVAPLRNCPDCDRAHRSPTPGPCPLCAHHRRHPSPHAADDDPPATAVAAGRPQRASAEASASRRC</sequence>
<name>A0ABU2P0B6_9ACTN</name>
<feature type="compositionally biased region" description="Pro residues" evidence="1">
    <location>
        <begin position="142"/>
        <end position="160"/>
    </location>
</feature>
<dbReference type="Proteomes" id="UP001183414">
    <property type="component" value="Unassembled WGS sequence"/>
</dbReference>
<reference evidence="3" key="1">
    <citation type="submission" date="2023-07" db="EMBL/GenBank/DDBJ databases">
        <title>30 novel species of actinomycetes from the DSMZ collection.</title>
        <authorList>
            <person name="Nouioui I."/>
        </authorList>
    </citation>
    <scope>NUCLEOTIDE SEQUENCE [LARGE SCALE GENOMIC DNA]</scope>
    <source>
        <strain evidence="3">DSM 42041</strain>
    </source>
</reference>
<feature type="compositionally biased region" description="Low complexity" evidence="1">
    <location>
        <begin position="117"/>
        <end position="126"/>
    </location>
</feature>
<proteinExistence type="predicted"/>
<feature type="compositionally biased region" description="Low complexity" evidence="1">
    <location>
        <begin position="288"/>
        <end position="310"/>
    </location>
</feature>
<evidence type="ECO:0000256" key="1">
    <source>
        <dbReference type="SAM" id="MobiDB-lite"/>
    </source>
</evidence>
<dbReference type="RefSeq" id="WP_311676261.1">
    <property type="nucleotide sequence ID" value="NZ_JAVREQ010000054.1"/>
</dbReference>
<evidence type="ECO:0000313" key="3">
    <source>
        <dbReference type="Proteomes" id="UP001183414"/>
    </source>
</evidence>